<keyword evidence="3" id="KW-1185">Reference proteome</keyword>
<dbReference type="Gene3D" id="1.25.40.10">
    <property type="entry name" value="Tetratricopeptide repeat domain"/>
    <property type="match status" value="1"/>
</dbReference>
<feature type="compositionally biased region" description="Basic and acidic residues" evidence="1">
    <location>
        <begin position="87"/>
        <end position="110"/>
    </location>
</feature>
<dbReference type="SMR" id="G4YF77"/>
<dbReference type="RefSeq" id="XP_009515256.1">
    <property type="nucleotide sequence ID" value="XM_009516961.1"/>
</dbReference>
<reference evidence="2 3" key="1">
    <citation type="journal article" date="2006" name="Science">
        <title>Phytophthora genome sequences uncover evolutionary origins and mechanisms of pathogenesis.</title>
        <authorList>
            <person name="Tyler B.M."/>
            <person name="Tripathy S."/>
            <person name="Zhang X."/>
            <person name="Dehal P."/>
            <person name="Jiang R.H."/>
            <person name="Aerts A."/>
            <person name="Arredondo F.D."/>
            <person name="Baxter L."/>
            <person name="Bensasson D."/>
            <person name="Beynon J.L."/>
            <person name="Chapman J."/>
            <person name="Damasceno C.M."/>
            <person name="Dorrance A.E."/>
            <person name="Dou D."/>
            <person name="Dickerman A.W."/>
            <person name="Dubchak I.L."/>
            <person name="Garbelotto M."/>
            <person name="Gijzen M."/>
            <person name="Gordon S.G."/>
            <person name="Govers F."/>
            <person name="Grunwald N.J."/>
            <person name="Huang W."/>
            <person name="Ivors K.L."/>
            <person name="Jones R.W."/>
            <person name="Kamoun S."/>
            <person name="Krampis K."/>
            <person name="Lamour K.H."/>
            <person name="Lee M.K."/>
            <person name="McDonald W.H."/>
            <person name="Medina M."/>
            <person name="Meijer H.J."/>
            <person name="Nordberg E.K."/>
            <person name="Maclean D.J."/>
            <person name="Ospina-Giraldo M.D."/>
            <person name="Morris P.F."/>
            <person name="Phuntumart V."/>
            <person name="Putnam N.H."/>
            <person name="Rash S."/>
            <person name="Rose J.K."/>
            <person name="Sakihama Y."/>
            <person name="Salamov A.A."/>
            <person name="Savidor A."/>
            <person name="Scheuring C.F."/>
            <person name="Smith B.M."/>
            <person name="Sobral B.W."/>
            <person name="Terry A."/>
            <person name="Torto-Alalibo T.A."/>
            <person name="Win J."/>
            <person name="Xu Z."/>
            <person name="Zhang H."/>
            <person name="Grigoriev I.V."/>
            <person name="Rokhsar D.S."/>
            <person name="Boore J.L."/>
        </authorList>
    </citation>
    <scope>NUCLEOTIDE SEQUENCE [LARGE SCALE GENOMIC DNA]</scope>
    <source>
        <strain evidence="2 3">P6497</strain>
    </source>
</reference>
<name>G4YF77_PHYSP</name>
<protein>
    <submittedName>
        <fullName evidence="2">Uncharacterized protein</fullName>
    </submittedName>
</protein>
<gene>
    <name evidence="2" type="ORF">PHYSODRAFT_473661</name>
</gene>
<dbReference type="EMBL" id="JH159151">
    <property type="protein sequence ID" value="EGZ27981.1"/>
    <property type="molecule type" value="Genomic_DNA"/>
</dbReference>
<dbReference type="OMA" id="IYENACS"/>
<dbReference type="InParanoid" id="G4YF77"/>
<evidence type="ECO:0000313" key="3">
    <source>
        <dbReference type="Proteomes" id="UP000002640"/>
    </source>
</evidence>
<feature type="region of interest" description="Disordered" evidence="1">
    <location>
        <begin position="71"/>
        <end position="121"/>
    </location>
</feature>
<sequence>MPLALTSIIPCDDIPLVSPQRIPPVLEEPCPGMPSWYKPPARRLQDALQECADLDRELKVLETSGHTRVGAFAKPLAMKQKSRKNSKRDSTRKDSRDYLNPETRDDTKEFNDDDDESSDPFINQFYDEQGRTLSEQLLRGRMRVLALVKLVHGQHHVSKAQAELELGEAYARMNLWKQAELHASCAANLLREIEIETQKERGAGTKTPGGQKDSGKLLQLALEFFYNAQSDEATRGRVEVEELLESLNKDADAGSRNQLLAAVFTRDVLEKAFGSEQTLHWQQLLLRLEELSEELHQHITFVSARLPPGVAQMLNALFVSLDTAEDGIVPFHTFLDRLQTASADFSNRKSSAASYIQGLCSTLQRVLNRVSYHSLTWTEVLTLGANGNIRLPTNAEGSESDDDSPPVLLARVKLLLSRVYLRRGQLEEAVRYALVAVVAREKDNPDSSDLVQFYLVAAEAQARRGRQLRVLGQQARRDRAERWLKTTEGSRHLRSRALEEVELASGSGDPLLSKKDAEARARTALIQELTISPPVSTLSTNHPGSDYEASARSLMDEALENCSKAWELQERHFGREHVTTAAVHVALAQVHLLRSGNEDRTTSSEEAKDAITEAIRCFSAAIDIYENACSGAVPASAFLHLELAKLYQQDQLKQNKARAKYELVARFFATFSTEFAGSESTKRECSALVLDAFRQWLTLSRNDLNTSLEDQRVVLSEMYDVSVNGYGEFSLEACESAAELARMLHRIATSRESQRSPSSENHDKLRTATKLLRTATYIAESLLGANDRRSCKLRKDANEIETQMRSMLAGGQEDGGGGHEWLTI</sequence>
<dbReference type="AlphaFoldDB" id="G4YF77"/>
<accession>G4YF77</accession>
<dbReference type="Proteomes" id="UP000002640">
    <property type="component" value="Unassembled WGS sequence"/>
</dbReference>
<dbReference type="InterPro" id="IPR011990">
    <property type="entry name" value="TPR-like_helical_dom_sf"/>
</dbReference>
<dbReference type="GeneID" id="20654388"/>
<proteinExistence type="predicted"/>
<organism evidence="2 3">
    <name type="scientific">Phytophthora sojae (strain P6497)</name>
    <name type="common">Soybean stem and root rot agent</name>
    <name type="synonym">Phytophthora megasperma f. sp. glycines</name>
    <dbReference type="NCBI Taxonomy" id="1094619"/>
    <lineage>
        <taxon>Eukaryota</taxon>
        <taxon>Sar</taxon>
        <taxon>Stramenopiles</taxon>
        <taxon>Oomycota</taxon>
        <taxon>Peronosporomycetes</taxon>
        <taxon>Peronosporales</taxon>
        <taxon>Peronosporaceae</taxon>
        <taxon>Phytophthora</taxon>
    </lineage>
</organism>
<evidence type="ECO:0000313" key="2">
    <source>
        <dbReference type="EMBL" id="EGZ27981.1"/>
    </source>
</evidence>
<dbReference type="KEGG" id="psoj:PHYSODRAFT_473661"/>
<evidence type="ECO:0000256" key="1">
    <source>
        <dbReference type="SAM" id="MobiDB-lite"/>
    </source>
</evidence>